<keyword evidence="3" id="KW-1185">Reference proteome</keyword>
<accession>A0AAW0CG59</accession>
<feature type="compositionally biased region" description="Polar residues" evidence="1">
    <location>
        <begin position="365"/>
        <end position="375"/>
    </location>
</feature>
<gene>
    <name evidence="2" type="ORF">VNI00_010694</name>
</gene>
<organism evidence="2 3">
    <name type="scientific">Paramarasmius palmivorus</name>
    <dbReference type="NCBI Taxonomy" id="297713"/>
    <lineage>
        <taxon>Eukaryota</taxon>
        <taxon>Fungi</taxon>
        <taxon>Dikarya</taxon>
        <taxon>Basidiomycota</taxon>
        <taxon>Agaricomycotina</taxon>
        <taxon>Agaricomycetes</taxon>
        <taxon>Agaricomycetidae</taxon>
        <taxon>Agaricales</taxon>
        <taxon>Marasmiineae</taxon>
        <taxon>Marasmiaceae</taxon>
        <taxon>Paramarasmius</taxon>
    </lineage>
</organism>
<evidence type="ECO:0000256" key="1">
    <source>
        <dbReference type="SAM" id="MobiDB-lite"/>
    </source>
</evidence>
<reference evidence="2 3" key="1">
    <citation type="submission" date="2024-01" db="EMBL/GenBank/DDBJ databases">
        <title>A draft genome for a cacao thread blight-causing isolate of Paramarasmius palmivorus.</title>
        <authorList>
            <person name="Baruah I.K."/>
            <person name="Bukari Y."/>
            <person name="Amoako-Attah I."/>
            <person name="Meinhardt L.W."/>
            <person name="Bailey B.A."/>
            <person name="Cohen S.P."/>
        </authorList>
    </citation>
    <scope>NUCLEOTIDE SEQUENCE [LARGE SCALE GENOMIC DNA]</scope>
    <source>
        <strain evidence="2 3">GH-12</strain>
    </source>
</reference>
<dbReference type="EMBL" id="JAYKXP010000044">
    <property type="protein sequence ID" value="KAK7037733.1"/>
    <property type="molecule type" value="Genomic_DNA"/>
</dbReference>
<dbReference type="Proteomes" id="UP001383192">
    <property type="component" value="Unassembled WGS sequence"/>
</dbReference>
<evidence type="ECO:0000313" key="2">
    <source>
        <dbReference type="EMBL" id="KAK7037733.1"/>
    </source>
</evidence>
<feature type="compositionally biased region" description="Basic and acidic residues" evidence="1">
    <location>
        <begin position="206"/>
        <end position="217"/>
    </location>
</feature>
<proteinExistence type="predicted"/>
<comment type="caution">
    <text evidence="2">The sequence shown here is derived from an EMBL/GenBank/DDBJ whole genome shotgun (WGS) entry which is preliminary data.</text>
</comment>
<feature type="region of interest" description="Disordered" evidence="1">
    <location>
        <begin position="362"/>
        <end position="439"/>
    </location>
</feature>
<name>A0AAW0CG59_9AGAR</name>
<protein>
    <submittedName>
        <fullName evidence="2">Uncharacterized protein</fullName>
    </submittedName>
</protein>
<sequence>MSAYLPDSHDSEVFRSRSKPDGVYDFTIQLLEDPKYRSLADAEYDRDFQRRKPLDSWSGSYTFLDSKGKELVLSAVGEILGSDYGTALGALGNHFVGSSSSPNLLTDTSKPKHVLALGKPSFCTKKMKTFWYNQVVTLETLLLRDKEIDENAGKSFQVKEPYKSLEAGQDPNVIYVVSGPIYEVPKDSAGAARYRKKRRYEDDTENKDAKDGDKPVESDTGEGPLPLAMLPPDDSVKLGARYDRRVFRDYGGKIFAQRVARVIQQDFRDSEGSLIGAWGYIEKLRPGTFVLLALAPVVWITRDKNGSTRKTYHFVIRSLRVMGVSDAPPEIAIVVQEEEGEVDSEEHELSLAFRSLSVPLGPTFDQKNAGPSGQNEAAPAESQDSERGDASVTEEGPAGFLVVEPVDGDIPMADVSMADPSFEAPAADTKPRQQRKGKK</sequence>
<dbReference type="AlphaFoldDB" id="A0AAW0CG59"/>
<feature type="region of interest" description="Disordered" evidence="1">
    <location>
        <begin position="193"/>
        <end position="228"/>
    </location>
</feature>
<evidence type="ECO:0000313" key="3">
    <source>
        <dbReference type="Proteomes" id="UP001383192"/>
    </source>
</evidence>